<dbReference type="InterPro" id="IPR036514">
    <property type="entry name" value="SGNH_hydro_sf"/>
</dbReference>
<dbReference type="Gene3D" id="3.40.50.1110">
    <property type="entry name" value="SGNH hydrolase"/>
    <property type="match status" value="1"/>
</dbReference>
<sequence>MNGWVVLFSLVLVGGFIAVGALQRPAAPRTNPIDVSHIAPTVGQDIKVVMAMGDSMTAGFAIMGRSTISLLDEWRGLSGFVGGDPGAITLPNFFQHYSPDVIGASVGAHFLEWAGWDHHPEQDRLNAAQSNAGAIDLQSQLDYLLAQIAANPKIDMANDWKFLNLIIGANDVCGLCFNKELPPISSVGDYYERNLRNVIQMASLKIPRLFFNILPMFNVSQVYWISQSSSYCANVHNVFPFECICAFDSNQQKRTYIDSILVEFNKRIYKIAADWKARPSQTFAVQIQPFTANLIIPDTSYLSTLDCFHPSLLAHQKFAISIWNSLVTPWAKKKQFFNPNDALLCPDANTLLYTD</sequence>
<keyword evidence="1" id="KW-0732">Signal</keyword>
<feature type="signal peptide" evidence="1">
    <location>
        <begin position="1"/>
        <end position="21"/>
    </location>
</feature>
<evidence type="ECO:0000256" key="1">
    <source>
        <dbReference type="SAM" id="SignalP"/>
    </source>
</evidence>
<dbReference type="InterPro" id="IPR001087">
    <property type="entry name" value="GDSL"/>
</dbReference>
<keyword evidence="3" id="KW-1185">Reference proteome</keyword>
<dbReference type="Proteomes" id="UP000011083">
    <property type="component" value="Unassembled WGS sequence"/>
</dbReference>
<proteinExistence type="predicted"/>
<dbReference type="SUPFAM" id="SSF52266">
    <property type="entry name" value="SGNH hydrolase"/>
    <property type="match status" value="1"/>
</dbReference>
<dbReference type="PANTHER" id="PTHR21325:SF31">
    <property type="entry name" value="GH22081P-RELATED"/>
    <property type="match status" value="1"/>
</dbReference>
<evidence type="ECO:0000313" key="2">
    <source>
        <dbReference type="EMBL" id="ELR14414.1"/>
    </source>
</evidence>
<dbReference type="Pfam" id="PF00657">
    <property type="entry name" value="Lipase_GDSL"/>
    <property type="match status" value="1"/>
</dbReference>
<protein>
    <submittedName>
        <fullName evidence="2">Phospholipase a2, putative</fullName>
    </submittedName>
</protein>
<dbReference type="GO" id="GO:0004620">
    <property type="term" value="F:phospholipase activity"/>
    <property type="evidence" value="ECO:0007669"/>
    <property type="project" value="InterPro"/>
</dbReference>
<gene>
    <name evidence="2" type="ORF">ACA1_380910</name>
</gene>
<dbReference type="OMA" id="HRVGCHC"/>
<dbReference type="KEGG" id="acan:ACA1_380910"/>
<name>L8GNL8_ACACF</name>
<reference evidence="2 3" key="1">
    <citation type="journal article" date="2013" name="Genome Biol.">
        <title>Genome of Acanthamoeba castellanii highlights extensive lateral gene transfer and early evolution of tyrosine kinase signaling.</title>
        <authorList>
            <person name="Clarke M."/>
            <person name="Lohan A.J."/>
            <person name="Liu B."/>
            <person name="Lagkouvardos I."/>
            <person name="Roy S."/>
            <person name="Zafar N."/>
            <person name="Bertelli C."/>
            <person name="Schilde C."/>
            <person name="Kianianmomeni A."/>
            <person name="Burglin T.R."/>
            <person name="Frech C."/>
            <person name="Turcotte B."/>
            <person name="Kopec K.O."/>
            <person name="Synnott J.M."/>
            <person name="Choo C."/>
            <person name="Paponov I."/>
            <person name="Finkler A."/>
            <person name="Soon Heng Tan C."/>
            <person name="Hutchins A.P."/>
            <person name="Weinmeier T."/>
            <person name="Rattei T."/>
            <person name="Chu J.S."/>
            <person name="Gimenez G."/>
            <person name="Irimia M."/>
            <person name="Rigden D.J."/>
            <person name="Fitzpatrick D.A."/>
            <person name="Lorenzo-Morales J."/>
            <person name="Bateman A."/>
            <person name="Chiu C.H."/>
            <person name="Tang P."/>
            <person name="Hegemann P."/>
            <person name="Fromm H."/>
            <person name="Raoult D."/>
            <person name="Greub G."/>
            <person name="Miranda-Saavedra D."/>
            <person name="Chen N."/>
            <person name="Nash P."/>
            <person name="Ginger M.L."/>
            <person name="Horn M."/>
            <person name="Schaap P."/>
            <person name="Caler L."/>
            <person name="Loftus B."/>
        </authorList>
    </citation>
    <scope>NUCLEOTIDE SEQUENCE [LARGE SCALE GENOMIC DNA]</scope>
    <source>
        <strain evidence="2 3">Neff</strain>
    </source>
</reference>
<accession>L8GNL8</accession>
<dbReference type="InterPro" id="IPR038885">
    <property type="entry name" value="PLB1"/>
</dbReference>
<evidence type="ECO:0000313" key="3">
    <source>
        <dbReference type="Proteomes" id="UP000011083"/>
    </source>
</evidence>
<dbReference type="PANTHER" id="PTHR21325">
    <property type="entry name" value="PHOSPHOLIPASE B, PLB1"/>
    <property type="match status" value="1"/>
</dbReference>
<dbReference type="GeneID" id="14915030"/>
<dbReference type="OrthoDB" id="10265800at2759"/>
<organism evidence="2 3">
    <name type="scientific">Acanthamoeba castellanii (strain ATCC 30010 / Neff)</name>
    <dbReference type="NCBI Taxonomy" id="1257118"/>
    <lineage>
        <taxon>Eukaryota</taxon>
        <taxon>Amoebozoa</taxon>
        <taxon>Discosea</taxon>
        <taxon>Longamoebia</taxon>
        <taxon>Centramoebida</taxon>
        <taxon>Acanthamoebidae</taxon>
        <taxon>Acanthamoeba</taxon>
    </lineage>
</organism>
<dbReference type="VEuPathDB" id="AmoebaDB:ACA1_380910"/>
<dbReference type="GO" id="GO:0006644">
    <property type="term" value="P:phospholipid metabolic process"/>
    <property type="evidence" value="ECO:0007669"/>
    <property type="project" value="TreeGrafter"/>
</dbReference>
<dbReference type="AlphaFoldDB" id="L8GNL8"/>
<dbReference type="RefSeq" id="XP_004336427.1">
    <property type="nucleotide sequence ID" value="XM_004336379.1"/>
</dbReference>
<feature type="chain" id="PRO_5003989920" evidence="1">
    <location>
        <begin position="22"/>
        <end position="355"/>
    </location>
</feature>
<dbReference type="EMBL" id="KB008053">
    <property type="protein sequence ID" value="ELR14414.1"/>
    <property type="molecule type" value="Genomic_DNA"/>
</dbReference>